<protein>
    <submittedName>
        <fullName evidence="2">Methyltransferase domain-containing protein</fullName>
    </submittedName>
</protein>
<dbReference type="SUPFAM" id="SSF53335">
    <property type="entry name" value="S-adenosyl-L-methionine-dependent methyltransferases"/>
    <property type="match status" value="1"/>
</dbReference>
<feature type="domain" description="Methyltransferase type 11" evidence="1">
    <location>
        <begin position="49"/>
        <end position="139"/>
    </location>
</feature>
<keyword evidence="2" id="KW-0808">Transferase</keyword>
<evidence type="ECO:0000259" key="1">
    <source>
        <dbReference type="Pfam" id="PF08241"/>
    </source>
</evidence>
<dbReference type="InterPro" id="IPR029063">
    <property type="entry name" value="SAM-dependent_MTases_sf"/>
</dbReference>
<dbReference type="PANTHER" id="PTHR43861">
    <property type="entry name" value="TRANS-ACONITATE 2-METHYLTRANSFERASE-RELATED"/>
    <property type="match status" value="1"/>
</dbReference>
<dbReference type="CDD" id="cd02440">
    <property type="entry name" value="AdoMet_MTases"/>
    <property type="match status" value="1"/>
</dbReference>
<gene>
    <name evidence="2" type="ORF">ENP86_12050</name>
</gene>
<dbReference type="GO" id="GO:0032259">
    <property type="term" value="P:methylation"/>
    <property type="evidence" value="ECO:0007669"/>
    <property type="project" value="UniProtKB-KW"/>
</dbReference>
<sequence>MMIDRYREFYELAGKYYPEDRLTYSSLSGIIRKKWVLNKLKKLPSGNLLDCGCNIGRLSSGWNKGMVIGVDIAYSLLKKGKNIFPNINFVQGDLREIEFFKKDSIDNAIAIEVIEHLDRVGDFLNGLYNILKPGGTVLITTPSYSGKRPEMLKLGVLKSFGIKQGIEREYYFHTAYKPEELRDIAIKSKFSVIEYGSFEFELRGWVKPFTILRNFFESISDRIFPYSLLNILIVEFLNRFEVDTFYILDTLGLGRLMEMLFKEGRRSYVLAKKVVCG</sequence>
<accession>A0A7V1EIZ9</accession>
<proteinExistence type="predicted"/>
<dbReference type="InterPro" id="IPR013216">
    <property type="entry name" value="Methyltransf_11"/>
</dbReference>
<reference evidence="2" key="1">
    <citation type="journal article" date="2020" name="mSystems">
        <title>Genome- and Community-Level Interaction Insights into Carbon Utilization and Element Cycling Functions of Hydrothermarchaeota in Hydrothermal Sediment.</title>
        <authorList>
            <person name="Zhou Z."/>
            <person name="Liu Y."/>
            <person name="Xu W."/>
            <person name="Pan J."/>
            <person name="Luo Z.H."/>
            <person name="Li M."/>
        </authorList>
    </citation>
    <scope>NUCLEOTIDE SEQUENCE [LARGE SCALE GENOMIC DNA]</scope>
    <source>
        <strain evidence="2">SpSt-258</strain>
    </source>
</reference>
<keyword evidence="2" id="KW-0489">Methyltransferase</keyword>
<dbReference type="Gene3D" id="3.40.50.150">
    <property type="entry name" value="Vaccinia Virus protein VP39"/>
    <property type="match status" value="1"/>
</dbReference>
<dbReference type="AlphaFoldDB" id="A0A7V1EIZ9"/>
<evidence type="ECO:0000313" key="2">
    <source>
        <dbReference type="EMBL" id="HDY60254.1"/>
    </source>
</evidence>
<organism evidence="2">
    <name type="scientific">candidate division WOR-3 bacterium</name>
    <dbReference type="NCBI Taxonomy" id="2052148"/>
    <lineage>
        <taxon>Bacteria</taxon>
        <taxon>Bacteria division WOR-3</taxon>
    </lineage>
</organism>
<comment type="caution">
    <text evidence="2">The sequence shown here is derived from an EMBL/GenBank/DDBJ whole genome shotgun (WGS) entry which is preliminary data.</text>
</comment>
<dbReference type="EMBL" id="DSKY01000022">
    <property type="protein sequence ID" value="HDY60254.1"/>
    <property type="molecule type" value="Genomic_DNA"/>
</dbReference>
<dbReference type="Pfam" id="PF08241">
    <property type="entry name" value="Methyltransf_11"/>
    <property type="match status" value="1"/>
</dbReference>
<name>A0A7V1EIZ9_UNCW3</name>
<dbReference type="GO" id="GO:0008757">
    <property type="term" value="F:S-adenosylmethionine-dependent methyltransferase activity"/>
    <property type="evidence" value="ECO:0007669"/>
    <property type="project" value="InterPro"/>
</dbReference>